<evidence type="ECO:0000256" key="1">
    <source>
        <dbReference type="ARBA" id="ARBA00005417"/>
    </source>
</evidence>
<dbReference type="OrthoDB" id="5292475at2"/>
<accession>A0A4P8YMF9</accession>
<dbReference type="AlphaFoldDB" id="A0A4P8YMF9"/>
<dbReference type="Proteomes" id="UP000302163">
    <property type="component" value="Chromosome"/>
</dbReference>
<keyword evidence="7" id="KW-1185">Reference proteome</keyword>
<dbReference type="GO" id="GO:0016887">
    <property type="term" value="F:ATP hydrolysis activity"/>
    <property type="evidence" value="ECO:0007669"/>
    <property type="project" value="InterPro"/>
</dbReference>
<evidence type="ECO:0000259" key="5">
    <source>
        <dbReference type="PROSITE" id="PS50893"/>
    </source>
</evidence>
<evidence type="ECO:0000313" key="7">
    <source>
        <dbReference type="Proteomes" id="UP000302163"/>
    </source>
</evidence>
<proteinExistence type="inferred from homology"/>
<organism evidence="6 7">
    <name type="scientific">Jejubacter calystegiae</name>
    <dbReference type="NCBI Taxonomy" id="2579935"/>
    <lineage>
        <taxon>Bacteria</taxon>
        <taxon>Pseudomonadati</taxon>
        <taxon>Pseudomonadota</taxon>
        <taxon>Gammaproteobacteria</taxon>
        <taxon>Enterobacterales</taxon>
        <taxon>Enterobacteriaceae</taxon>
        <taxon>Jejubacter</taxon>
    </lineage>
</organism>
<dbReference type="Pfam" id="PF00005">
    <property type="entry name" value="ABC_tran"/>
    <property type="match status" value="1"/>
</dbReference>
<dbReference type="RefSeq" id="WP_138097245.1">
    <property type="nucleotide sequence ID" value="NZ_CP040428.1"/>
</dbReference>
<keyword evidence="2" id="KW-0813">Transport</keyword>
<dbReference type="CDD" id="cd03214">
    <property type="entry name" value="ABC_Iron-Siderophores_B12_Hemin"/>
    <property type="match status" value="1"/>
</dbReference>
<dbReference type="SUPFAM" id="SSF52540">
    <property type="entry name" value="P-loop containing nucleoside triphosphate hydrolases"/>
    <property type="match status" value="1"/>
</dbReference>
<dbReference type="SMART" id="SM00382">
    <property type="entry name" value="AAA"/>
    <property type="match status" value="1"/>
</dbReference>
<keyword evidence="3" id="KW-0547">Nucleotide-binding</keyword>
<dbReference type="Gene3D" id="3.40.50.300">
    <property type="entry name" value="P-loop containing nucleotide triphosphate hydrolases"/>
    <property type="match status" value="1"/>
</dbReference>
<gene>
    <name evidence="6" type="ORF">FEM41_16265</name>
</gene>
<evidence type="ECO:0000256" key="2">
    <source>
        <dbReference type="ARBA" id="ARBA00022448"/>
    </source>
</evidence>
<reference evidence="6 7" key="1">
    <citation type="submission" date="2019-05" db="EMBL/GenBank/DDBJ databases">
        <title>Complete genome sequence of Izhakiella calystegiae KSNA2, an endophyte isolated from beach morning glory (Calystegia soldanella).</title>
        <authorList>
            <person name="Jiang L."/>
            <person name="Jeong J.C."/>
            <person name="Kim C.Y."/>
            <person name="Kim D.H."/>
            <person name="Kim S.W."/>
            <person name="Lee j."/>
        </authorList>
    </citation>
    <scope>NUCLEOTIDE SEQUENCE [LARGE SCALE GENOMIC DNA]</scope>
    <source>
        <strain evidence="6 7">KSNA2</strain>
    </source>
</reference>
<protein>
    <submittedName>
        <fullName evidence="6">ABC transporter ATP-binding protein</fullName>
    </submittedName>
</protein>
<dbReference type="PANTHER" id="PTHR42794:SF2">
    <property type="entry name" value="ABC TRANSPORTER ATP-BINDING PROTEIN"/>
    <property type="match status" value="1"/>
</dbReference>
<dbReference type="FunFam" id="3.40.50.300:FF:000134">
    <property type="entry name" value="Iron-enterobactin ABC transporter ATP-binding protein"/>
    <property type="match status" value="1"/>
</dbReference>
<dbReference type="EMBL" id="CP040428">
    <property type="protein sequence ID" value="QCT21088.1"/>
    <property type="molecule type" value="Genomic_DNA"/>
</dbReference>
<evidence type="ECO:0000256" key="3">
    <source>
        <dbReference type="ARBA" id="ARBA00022741"/>
    </source>
</evidence>
<dbReference type="PANTHER" id="PTHR42794">
    <property type="entry name" value="HEMIN IMPORT ATP-BINDING PROTEIN HMUV"/>
    <property type="match status" value="1"/>
</dbReference>
<feature type="domain" description="ABC transporter" evidence="5">
    <location>
        <begin position="3"/>
        <end position="235"/>
    </location>
</feature>
<evidence type="ECO:0000313" key="6">
    <source>
        <dbReference type="EMBL" id="QCT21088.1"/>
    </source>
</evidence>
<dbReference type="KEGG" id="izh:FEM41_16265"/>
<comment type="similarity">
    <text evidence="1">Belongs to the ABC transporter superfamily.</text>
</comment>
<dbReference type="GO" id="GO:0005524">
    <property type="term" value="F:ATP binding"/>
    <property type="evidence" value="ECO:0007669"/>
    <property type="project" value="UniProtKB-KW"/>
</dbReference>
<dbReference type="InterPro" id="IPR027417">
    <property type="entry name" value="P-loop_NTPase"/>
</dbReference>
<sequence>MRLCVERLSVTLKGRAILRDVAFSAAPGQTVGLLGPNGSGKSTLLRCLAGLIPTHPPCITLGATPMAAFPHRALARRLAFVPQHASADPDLRVEQIVRLGRTPHRGAFSAWRREDSEAVERAIRMTQLQALAYRPWRQLSGGERQRCQIARALAQKPQLLLLDEPTNHLDIRHQLALMQLIQELPITVIIALHDLNLAARYCQHLVLLNHGAVTAQGEPERVLTPGNIARAWQVEARVEHRPSDGMMIHFLPSQPQTG</sequence>
<keyword evidence="4 6" id="KW-0067">ATP-binding</keyword>
<dbReference type="InterPro" id="IPR003593">
    <property type="entry name" value="AAA+_ATPase"/>
</dbReference>
<dbReference type="InterPro" id="IPR003439">
    <property type="entry name" value="ABC_transporter-like_ATP-bd"/>
</dbReference>
<dbReference type="PROSITE" id="PS50893">
    <property type="entry name" value="ABC_TRANSPORTER_2"/>
    <property type="match status" value="1"/>
</dbReference>
<evidence type="ECO:0000256" key="4">
    <source>
        <dbReference type="ARBA" id="ARBA00022840"/>
    </source>
</evidence>
<name>A0A4P8YMF9_9ENTR</name>